<dbReference type="PANTHER" id="PTHR10048:SF14">
    <property type="entry name" value="LD28067P"/>
    <property type="match status" value="1"/>
</dbReference>
<evidence type="ECO:0000256" key="3">
    <source>
        <dbReference type="ARBA" id="ARBA00022777"/>
    </source>
</evidence>
<evidence type="ECO:0000256" key="9">
    <source>
        <dbReference type="SAM" id="MobiDB-lite"/>
    </source>
</evidence>
<dbReference type="Pfam" id="PF00613">
    <property type="entry name" value="PI3Ka"/>
    <property type="match status" value="1"/>
</dbReference>
<evidence type="ECO:0000259" key="15">
    <source>
        <dbReference type="PROSITE" id="PS51547"/>
    </source>
</evidence>
<evidence type="ECO:0000259" key="13">
    <source>
        <dbReference type="PROSITE" id="PS51545"/>
    </source>
</evidence>
<dbReference type="CDD" id="cd04012">
    <property type="entry name" value="C2A_PI3K_class_II"/>
    <property type="match status" value="1"/>
</dbReference>
<evidence type="ECO:0000313" key="17">
    <source>
        <dbReference type="RefSeq" id="XP_049314760.1"/>
    </source>
</evidence>
<dbReference type="PROSITE" id="PS50290">
    <property type="entry name" value="PI3_4_KINASE_3"/>
    <property type="match status" value="1"/>
</dbReference>
<dbReference type="InterPro" id="IPR035892">
    <property type="entry name" value="C2_domain_sf"/>
</dbReference>
<dbReference type="Pfam" id="PF00787">
    <property type="entry name" value="PX"/>
    <property type="match status" value="1"/>
</dbReference>
<keyword evidence="5" id="KW-0443">Lipid metabolism</keyword>
<dbReference type="Gene3D" id="3.30.1520.10">
    <property type="entry name" value="Phox-like domain"/>
    <property type="match status" value="1"/>
</dbReference>
<dbReference type="InterPro" id="IPR036871">
    <property type="entry name" value="PX_dom_sf"/>
</dbReference>
<dbReference type="Gene3D" id="3.10.20.90">
    <property type="entry name" value="Phosphatidylinositol 3-kinase Catalytic Subunit, Chain A, domain 1"/>
    <property type="match status" value="1"/>
</dbReference>
<feature type="domain" description="PIK helical" evidence="13">
    <location>
        <begin position="1141"/>
        <end position="1320"/>
    </location>
</feature>
<feature type="domain" description="C2 PI3K-type" evidence="15">
    <location>
        <begin position="962"/>
        <end position="1124"/>
    </location>
</feature>
<feature type="region of interest" description="Disordered" evidence="9">
    <location>
        <begin position="525"/>
        <end position="569"/>
    </location>
</feature>
<keyword evidence="1" id="KW-0808">Transferase</keyword>
<dbReference type="SUPFAM" id="SSF49562">
    <property type="entry name" value="C2 domain (Calcium/lipid-binding domain, CaLB)"/>
    <property type="match status" value="2"/>
</dbReference>
<accession>A0ABM3JZW1</accession>
<dbReference type="Pfam" id="PF00794">
    <property type="entry name" value="PI3K_rbd"/>
    <property type="match status" value="1"/>
</dbReference>
<dbReference type="SMART" id="SM00145">
    <property type="entry name" value="PI3Ka"/>
    <property type="match status" value="1"/>
</dbReference>
<sequence length="1988" mass="221397">MSNQSEVDYDKQFQDDLAKATALSLEQQALDDYRRAKKYGTAAHYYSERAQTQSPTFQPTHSLPQRQQSTESAKAFYAQLRTRYQQSRGNSNDIGTSGAPPIPPSRRHSEANNNVSLNVAAVTAASRERSKTPPATLLESDLISFSSPTSKEAQSNTLEKLIEDLQKLQTTTPQTALVPFGPVAAAPIAPMHAAAGYRHAGTPTHNAAFLQHYAASAGGVAPGAVAVGGAGAGNSMQMVPFTPTPAQQKVPLTSEELQKLYNMPLQQQQQQQQYYQQQQQQQQQQYMAAIMPAGVAYPPARAGYVPSVGGFAAPTHAANYTQSAPATAAAAAAFTPPQFPPTVSHYGFQYGALPGSSTPYYGAPHITAAAAGNAAAAAASMPLSKSQSAAAAILSNGSNGGNYTQSAAGSGAAGLRRQTPPARKPPRTGSDLIDLSQEDDSRVSVLEAFDPLLNADEEGCDDDSDCTSYYAEYDPFDYLYSGGGTQYSDPVYDAVNKLEKSAVSPNVSSIGWRSDYLNRDEVLNNFPRSPAASSPTPSQSNDATLSGSRSPPPPLPPRNSGSRSPPFLPGLYPTLKRDNSFGSSSSIGVSNAAAPSTSHATANFYERPGGTLDRRKTTSTRLYEVVTERRTVDPELLEFYYMVKELRMRYLYNDKHTNPGHIIASEFNYHYPLETSIKILVHPALKAMLPGAEVTRTQGQVKGYGVPVVFTCDINTVVELVIDQAFCSLEGQISGTPSDYVVKPIGVSEWLSPTSKLSQLECVHNSLKLEQDVQLGLCVKSDENMQVIARTQRDDLRDAELRADDIVPNEMATTINYDDMMILIETLETEIDKLESADPNSRQILSCSGVVQAVKAICALLGSIDTLEISACIADLKRICEEGQVKYASHSNDTNPEIVSERGDYAEVRLVPRPMLDQIKLKCNQLRDAVQELIELYSNVFRVGFSVKSLDYSTTPMPISCVLKPIVVSVNCLHRPPPVWRYDDYSLGVQINYGTRFISDPIVTKCSNDMSGGLFPRLNFSSWLTFDKNAICTLPRESRLIFVLYGTQTAENEQNTDANGERRQVPTELGWCAIQLFDHKREMICGSYLLSMWPPTTDKFLGPAPARGCHPQPDLCPVLSIEIPPYGGRIMFPEPLQQPQPAPRCDFNSLDANLQQELLDTAEQGYSGAKDKREVFWEKRLYLQSFPYALPKVLHAAHSWDYASLMDLHSLLHSWAPLSPLQALELLLPRYPDAKVRQKAVEWISQLPNDQLVDYLPQLLQALKHDTYEASDMANFLLCKCLESPRIAHHMYWLLVHSLPGDDPQNSIDASSVANEFDDSLITQARYYRRNKMMLRALLAVCGERLLARFLSQNIMCKSLASLADSVKQAKESLRQKTLCFGMEIVHQQLNDKPTSLPLGPELEVTGVNVRSCSYFNSNTLPLKISYINSDGEVLPAIFKSGDDLQQDMLTIQLIRVMNKMWLAEGLDLKMVTFNCVPTGFKKGMIELVSDAETLRKIQVEYGLTGSFKDRPIAEWLAKQNPSQLEYQRAVKNFTVSCAGYSVATYILGICDRHNDNIMLKTSGHLFHIDFGKFLGDAQMFGNFKRDRTPFVLTSDMAYVINGGDKPSTDFHYFVDLCCRAFNIIRKHGDLILHMLALMATAGIPGVTADAVTYVRGALLPEQSNPEAAASFAKMIQFSLKSWFTQFNFFLHNLAQMRFSNDEGSGELLSFVPRKYTMQQDGRLRSVMVVRCQKHYDMEKYYTYILRVTRHGQTDPTHLFRSYKEFTEFHQKLCLHFPLAKLHSLPSGMHVGRSNVKSVAERRLPQIQRFLISLFNSADEIAHSDLVYTFFHPLLRDQQEAKLTVSKVREVKQQTRENPYEVGQIKLSLQYRRGVLTVMIHHAKGLPMLQGGQEPNTYVKCYLKPDATKVTKRKTKVVRKTCVPSFMETLEYRMPLEHIQNRFLHVTVWSHDTLQENELLGGFQIDLCKYDLRKELIDWFRLGPMSRN</sequence>
<dbReference type="SUPFAM" id="SSF48371">
    <property type="entry name" value="ARM repeat"/>
    <property type="match status" value="1"/>
</dbReference>
<dbReference type="RefSeq" id="XP_049314760.1">
    <property type="nucleotide sequence ID" value="XM_049458803.1"/>
</dbReference>
<dbReference type="PROSITE" id="PS00916">
    <property type="entry name" value="PI3_4_KINASE_2"/>
    <property type="match status" value="1"/>
</dbReference>
<dbReference type="InterPro" id="IPR001263">
    <property type="entry name" value="PI3K_accessory_dom"/>
</dbReference>
<dbReference type="SUPFAM" id="SSF54236">
    <property type="entry name" value="Ubiquitin-like"/>
    <property type="match status" value="1"/>
</dbReference>
<evidence type="ECO:0000313" key="18">
    <source>
        <dbReference type="RefSeq" id="XP_049314761.1"/>
    </source>
</evidence>
<feature type="compositionally biased region" description="Low complexity" evidence="9">
    <location>
        <begin position="527"/>
        <end position="549"/>
    </location>
</feature>
<proteinExistence type="inferred from homology"/>
<feature type="domain" description="PX" evidence="11">
    <location>
        <begin position="1722"/>
        <end position="1838"/>
    </location>
</feature>
<comment type="catalytic activity">
    <reaction evidence="7">
        <text>a 1,2-diacyl-sn-glycero-3-phospho-(1D-myo-inositol 4-phosphate) + ATP = a 1,2-diacyl-sn-glycero-3-phospho-(1D-myo-inositol-3,4-bisphosphate) + ADP + H(+)</text>
        <dbReference type="Rhea" id="RHEA:18373"/>
        <dbReference type="ChEBI" id="CHEBI:15378"/>
        <dbReference type="ChEBI" id="CHEBI:30616"/>
        <dbReference type="ChEBI" id="CHEBI:57658"/>
        <dbReference type="ChEBI" id="CHEBI:58178"/>
        <dbReference type="ChEBI" id="CHEBI:456216"/>
        <dbReference type="EC" id="2.7.1.154"/>
    </reaction>
    <physiologicalReaction direction="left-to-right" evidence="7">
        <dbReference type="Rhea" id="RHEA:18374"/>
    </physiologicalReaction>
</comment>
<protein>
    <submittedName>
        <fullName evidence="17 18">Phosphatidylinositol 4-phosphate 3-kinase C2 domain-containing subunit beta</fullName>
    </submittedName>
</protein>
<dbReference type="RefSeq" id="XP_049314762.1">
    <property type="nucleotide sequence ID" value="XM_049458805.1"/>
</dbReference>
<feature type="region of interest" description="Disordered" evidence="9">
    <location>
        <begin position="404"/>
        <end position="437"/>
    </location>
</feature>
<feature type="compositionally biased region" description="Polar residues" evidence="9">
    <location>
        <begin position="49"/>
        <end position="71"/>
    </location>
</feature>
<gene>
    <name evidence="17 18 19 20" type="primary">LOC105224763</name>
</gene>
<dbReference type="Gene3D" id="1.10.1070.11">
    <property type="entry name" value="Phosphatidylinositol 3-/4-kinase, catalytic domain"/>
    <property type="match status" value="1"/>
</dbReference>
<dbReference type="InterPro" id="IPR015433">
    <property type="entry name" value="PI3/4_kinase"/>
</dbReference>
<comment type="similarity">
    <text evidence="8">Belongs to the PI3/PI4-kinase family.</text>
</comment>
<evidence type="ECO:0000313" key="16">
    <source>
        <dbReference type="Proteomes" id="UP001652620"/>
    </source>
</evidence>
<dbReference type="CDD" id="cd06884">
    <property type="entry name" value="PX_PI3K_C2_68D"/>
    <property type="match status" value="1"/>
</dbReference>
<dbReference type="InterPro" id="IPR018936">
    <property type="entry name" value="PI3/4_kinase_CS"/>
</dbReference>
<comment type="catalytic activity">
    <reaction evidence="6">
        <text>a 1,2-diacyl-sn-glycero-3-phospho-(1D-myo-inositol) + ATP = a 1,2-diacyl-sn-glycero-3-phospho-(1D-myo-inositol-3-phosphate) + ADP + H(+)</text>
        <dbReference type="Rhea" id="RHEA:12709"/>
        <dbReference type="ChEBI" id="CHEBI:15378"/>
        <dbReference type="ChEBI" id="CHEBI:30616"/>
        <dbReference type="ChEBI" id="CHEBI:57880"/>
        <dbReference type="ChEBI" id="CHEBI:58088"/>
        <dbReference type="ChEBI" id="CHEBI:456216"/>
        <dbReference type="EC" id="2.7.1.137"/>
    </reaction>
    <physiologicalReaction direction="left-to-right" evidence="6">
        <dbReference type="Rhea" id="RHEA:12710"/>
    </physiologicalReaction>
</comment>
<dbReference type="InterPro" id="IPR002420">
    <property type="entry name" value="PI3K-type_C2_dom"/>
</dbReference>
<feature type="region of interest" description="Disordered" evidence="9">
    <location>
        <begin position="84"/>
        <end position="111"/>
    </location>
</feature>
<dbReference type="PROSITE" id="PS50004">
    <property type="entry name" value="C2"/>
    <property type="match status" value="1"/>
</dbReference>
<keyword evidence="2" id="KW-0547">Nucleotide-binding</keyword>
<feature type="region of interest" description="Disordered" evidence="9">
    <location>
        <begin position="44"/>
        <end position="71"/>
    </location>
</feature>
<feature type="domain" description="PI3K-RBD" evidence="14">
    <location>
        <begin position="674"/>
        <end position="779"/>
    </location>
</feature>
<dbReference type="GeneID" id="105224763"/>
<keyword evidence="4" id="KW-0067">ATP-binding</keyword>
<evidence type="ECO:0000256" key="5">
    <source>
        <dbReference type="ARBA" id="ARBA00023098"/>
    </source>
</evidence>
<dbReference type="Pfam" id="PF00168">
    <property type="entry name" value="C2"/>
    <property type="match status" value="1"/>
</dbReference>
<feature type="compositionally biased region" description="Polar residues" evidence="9">
    <location>
        <begin position="84"/>
        <end position="95"/>
    </location>
</feature>
<reference evidence="17 18" key="1">
    <citation type="submission" date="2025-05" db="UniProtKB">
        <authorList>
            <consortium name="RefSeq"/>
        </authorList>
    </citation>
    <scope>IDENTIFICATION</scope>
    <source>
        <tissue evidence="17 18">Adult</tissue>
    </source>
</reference>
<dbReference type="InterPro" id="IPR000008">
    <property type="entry name" value="C2_dom"/>
</dbReference>
<evidence type="ECO:0000313" key="19">
    <source>
        <dbReference type="RefSeq" id="XP_049314762.1"/>
    </source>
</evidence>
<dbReference type="RefSeq" id="XP_049314763.1">
    <property type="nucleotide sequence ID" value="XM_049458806.1"/>
</dbReference>
<dbReference type="InterPro" id="IPR036940">
    <property type="entry name" value="PI3/4_kinase_cat_sf"/>
</dbReference>
<dbReference type="PROSITE" id="PS50195">
    <property type="entry name" value="PX"/>
    <property type="match status" value="1"/>
</dbReference>
<dbReference type="PROSITE" id="PS51546">
    <property type="entry name" value="PI3K_RBD"/>
    <property type="match status" value="1"/>
</dbReference>
<dbReference type="SMART" id="SM00142">
    <property type="entry name" value="PI3K_C2"/>
    <property type="match status" value="1"/>
</dbReference>
<evidence type="ECO:0000256" key="4">
    <source>
        <dbReference type="ARBA" id="ARBA00022840"/>
    </source>
</evidence>
<evidence type="ECO:0000313" key="20">
    <source>
        <dbReference type="RefSeq" id="XP_049314763.1"/>
    </source>
</evidence>
<dbReference type="InterPro" id="IPR000341">
    <property type="entry name" value="PI3K_Ras-bd_dom"/>
</dbReference>
<dbReference type="SUPFAM" id="SSF64268">
    <property type="entry name" value="PX domain"/>
    <property type="match status" value="1"/>
</dbReference>
<dbReference type="PROSITE" id="PS51547">
    <property type="entry name" value="C2_PI3K"/>
    <property type="match status" value="1"/>
</dbReference>
<keyword evidence="16" id="KW-1185">Reference proteome</keyword>
<evidence type="ECO:0000259" key="14">
    <source>
        <dbReference type="PROSITE" id="PS51546"/>
    </source>
</evidence>
<dbReference type="CDD" id="cd08381">
    <property type="entry name" value="C2B_PI3K_class_II"/>
    <property type="match status" value="1"/>
</dbReference>
<dbReference type="InterPro" id="IPR000403">
    <property type="entry name" value="PI3/4_kinase_cat_dom"/>
</dbReference>
<evidence type="ECO:0000259" key="12">
    <source>
        <dbReference type="PROSITE" id="PS50290"/>
    </source>
</evidence>
<evidence type="ECO:0000256" key="2">
    <source>
        <dbReference type="ARBA" id="ARBA00022741"/>
    </source>
</evidence>
<dbReference type="Pfam" id="PF00792">
    <property type="entry name" value="PI3K_C2"/>
    <property type="match status" value="1"/>
</dbReference>
<dbReference type="SMART" id="SM00146">
    <property type="entry name" value="PI3Kc"/>
    <property type="match status" value="1"/>
</dbReference>
<dbReference type="InterPro" id="IPR042236">
    <property type="entry name" value="PI3K_accessory_sf"/>
</dbReference>
<dbReference type="SMART" id="SM00144">
    <property type="entry name" value="PI3K_rbd"/>
    <property type="match status" value="1"/>
</dbReference>
<dbReference type="PANTHER" id="PTHR10048">
    <property type="entry name" value="PHOSPHATIDYLINOSITOL KINASE"/>
    <property type="match status" value="1"/>
</dbReference>
<feature type="domain" description="C2" evidence="10">
    <location>
        <begin position="1861"/>
        <end position="1980"/>
    </location>
</feature>
<dbReference type="Proteomes" id="UP001652620">
    <property type="component" value="Chromosome 5"/>
</dbReference>
<dbReference type="Gene3D" id="3.30.1010.10">
    <property type="entry name" value="Phosphatidylinositol 3-kinase Catalytic Subunit, Chain A, domain 4"/>
    <property type="match status" value="1"/>
</dbReference>
<dbReference type="InterPro" id="IPR016024">
    <property type="entry name" value="ARM-type_fold"/>
</dbReference>
<dbReference type="Gene3D" id="1.25.40.70">
    <property type="entry name" value="Phosphatidylinositol 3-kinase, accessory domain (PIK)"/>
    <property type="match status" value="1"/>
</dbReference>
<dbReference type="InterPro" id="IPR001683">
    <property type="entry name" value="PX_dom"/>
</dbReference>
<dbReference type="SUPFAM" id="SSF56112">
    <property type="entry name" value="Protein kinase-like (PK-like)"/>
    <property type="match status" value="1"/>
</dbReference>
<dbReference type="InterPro" id="IPR011009">
    <property type="entry name" value="Kinase-like_dom_sf"/>
</dbReference>
<keyword evidence="3" id="KW-0418">Kinase</keyword>
<evidence type="ECO:0000259" key="11">
    <source>
        <dbReference type="PROSITE" id="PS50195"/>
    </source>
</evidence>
<dbReference type="PROSITE" id="PS51545">
    <property type="entry name" value="PIK_HELICAL"/>
    <property type="match status" value="1"/>
</dbReference>
<dbReference type="SMART" id="SM00312">
    <property type="entry name" value="PX"/>
    <property type="match status" value="1"/>
</dbReference>
<evidence type="ECO:0000256" key="7">
    <source>
        <dbReference type="ARBA" id="ARBA00029297"/>
    </source>
</evidence>
<evidence type="ECO:0000259" key="10">
    <source>
        <dbReference type="PROSITE" id="PS50004"/>
    </source>
</evidence>
<evidence type="ECO:0000256" key="8">
    <source>
        <dbReference type="PROSITE-ProRule" id="PRU00880"/>
    </source>
</evidence>
<feature type="domain" description="PI3K/PI4K catalytic" evidence="12">
    <location>
        <begin position="1409"/>
        <end position="1684"/>
    </location>
</feature>
<dbReference type="CDD" id="cd05166">
    <property type="entry name" value="PI3Kc_II"/>
    <property type="match status" value="1"/>
</dbReference>
<dbReference type="InterPro" id="IPR029071">
    <property type="entry name" value="Ubiquitin-like_domsf"/>
</dbReference>
<evidence type="ECO:0000256" key="1">
    <source>
        <dbReference type="ARBA" id="ARBA00022679"/>
    </source>
</evidence>
<dbReference type="SMART" id="SM00239">
    <property type="entry name" value="C2"/>
    <property type="match status" value="1"/>
</dbReference>
<evidence type="ECO:0000256" key="6">
    <source>
        <dbReference type="ARBA" id="ARBA00023985"/>
    </source>
</evidence>
<name>A0ABM3JZW1_BACDO</name>
<dbReference type="Gene3D" id="2.60.40.150">
    <property type="entry name" value="C2 domain"/>
    <property type="match status" value="2"/>
</dbReference>
<dbReference type="RefSeq" id="XP_049314761.1">
    <property type="nucleotide sequence ID" value="XM_049458804.1"/>
</dbReference>
<dbReference type="Pfam" id="PF00454">
    <property type="entry name" value="PI3_PI4_kinase"/>
    <property type="match status" value="1"/>
</dbReference>
<organism evidence="16 20">
    <name type="scientific">Bactrocera dorsalis</name>
    <name type="common">Oriental fruit fly</name>
    <name type="synonym">Dacus dorsalis</name>
    <dbReference type="NCBI Taxonomy" id="27457"/>
    <lineage>
        <taxon>Eukaryota</taxon>
        <taxon>Metazoa</taxon>
        <taxon>Ecdysozoa</taxon>
        <taxon>Arthropoda</taxon>
        <taxon>Hexapoda</taxon>
        <taxon>Insecta</taxon>
        <taxon>Pterygota</taxon>
        <taxon>Neoptera</taxon>
        <taxon>Endopterygota</taxon>
        <taxon>Diptera</taxon>
        <taxon>Brachycera</taxon>
        <taxon>Muscomorpha</taxon>
        <taxon>Tephritoidea</taxon>
        <taxon>Tephritidae</taxon>
        <taxon>Bactrocera</taxon>
        <taxon>Bactrocera</taxon>
    </lineage>
</organism>